<dbReference type="SUPFAM" id="SSF51445">
    <property type="entry name" value="(Trans)glycosidases"/>
    <property type="match status" value="1"/>
</dbReference>
<reference evidence="4" key="1">
    <citation type="journal article" date="2019" name="Int. J. Syst. Evol. Microbiol.">
        <title>The Global Catalogue of Microorganisms (GCM) 10K type strain sequencing project: providing services to taxonomists for standard genome sequencing and annotation.</title>
        <authorList>
            <consortium name="The Broad Institute Genomics Platform"/>
            <consortium name="The Broad Institute Genome Sequencing Center for Infectious Disease"/>
            <person name="Wu L."/>
            <person name="Ma J."/>
        </authorList>
    </citation>
    <scope>NUCLEOTIDE SEQUENCE [LARGE SCALE GENOMIC DNA]</scope>
    <source>
        <strain evidence="4">CGMCC 4.7371</strain>
    </source>
</reference>
<feature type="domain" description="Peptidoglycan binding-like" evidence="1">
    <location>
        <begin position="407"/>
        <end position="461"/>
    </location>
</feature>
<accession>A0ABQ2NCW2</accession>
<dbReference type="InterPro" id="IPR036365">
    <property type="entry name" value="PGBD-like_sf"/>
</dbReference>
<protein>
    <recommendedName>
        <fullName evidence="5">DUF1906 domain-containing protein</fullName>
    </recommendedName>
</protein>
<keyword evidence="4" id="KW-1185">Reference proteome</keyword>
<dbReference type="InterPro" id="IPR036366">
    <property type="entry name" value="PGBDSf"/>
</dbReference>
<dbReference type="InterPro" id="IPR015020">
    <property type="entry name" value="Rv2525c-like_Glyco_Hydro-like"/>
</dbReference>
<dbReference type="Pfam" id="PF08924">
    <property type="entry name" value="Rv2525c_GlyHyd-like"/>
    <property type="match status" value="1"/>
</dbReference>
<evidence type="ECO:0000313" key="4">
    <source>
        <dbReference type="Proteomes" id="UP000655410"/>
    </source>
</evidence>
<dbReference type="Gene3D" id="3.20.20.80">
    <property type="entry name" value="Glycosidases"/>
    <property type="match status" value="1"/>
</dbReference>
<dbReference type="SUPFAM" id="SSF47090">
    <property type="entry name" value="PGBD-like"/>
    <property type="match status" value="1"/>
</dbReference>
<evidence type="ECO:0000259" key="2">
    <source>
        <dbReference type="Pfam" id="PF08924"/>
    </source>
</evidence>
<evidence type="ECO:0000313" key="3">
    <source>
        <dbReference type="EMBL" id="GGO93166.1"/>
    </source>
</evidence>
<dbReference type="Proteomes" id="UP000655410">
    <property type="component" value="Unassembled WGS sequence"/>
</dbReference>
<organism evidence="3 4">
    <name type="scientific">Nocardioides phosphati</name>
    <dbReference type="NCBI Taxonomy" id="1867775"/>
    <lineage>
        <taxon>Bacteria</taxon>
        <taxon>Bacillati</taxon>
        <taxon>Actinomycetota</taxon>
        <taxon>Actinomycetes</taxon>
        <taxon>Propionibacteriales</taxon>
        <taxon>Nocardioidaceae</taxon>
        <taxon>Nocardioides</taxon>
    </lineage>
</organism>
<dbReference type="CDD" id="cd06418">
    <property type="entry name" value="GH25_BacA-like"/>
    <property type="match status" value="1"/>
</dbReference>
<gene>
    <name evidence="3" type="ORF">GCM10011584_31240</name>
</gene>
<evidence type="ECO:0008006" key="5">
    <source>
        <dbReference type="Google" id="ProtNLM"/>
    </source>
</evidence>
<proteinExistence type="predicted"/>
<dbReference type="RefSeq" id="WP_188784964.1">
    <property type="nucleotide sequence ID" value="NZ_BMNI01000011.1"/>
</dbReference>
<dbReference type="InterPro" id="IPR017853">
    <property type="entry name" value="GH"/>
</dbReference>
<dbReference type="InterPro" id="IPR002477">
    <property type="entry name" value="Peptidoglycan-bd-like"/>
</dbReference>
<name>A0ABQ2NCW2_9ACTN</name>
<evidence type="ECO:0000259" key="1">
    <source>
        <dbReference type="Pfam" id="PF01471"/>
    </source>
</evidence>
<comment type="caution">
    <text evidence="3">The sequence shown here is derived from an EMBL/GenBank/DDBJ whole genome shotgun (WGS) entry which is preliminary data.</text>
</comment>
<feature type="domain" description="Rv2525c-like glycoside hydrolase-like" evidence="2">
    <location>
        <begin position="82"/>
        <end position="302"/>
    </location>
</feature>
<dbReference type="Pfam" id="PF01471">
    <property type="entry name" value="PG_binding_1"/>
    <property type="match status" value="1"/>
</dbReference>
<sequence length="465" mass="50247">MRALTRNRSGQRTSSSAQLRTRLTTTLVALAAVLGLGAGGLAVTGDDARAELAAGSNPVTPGSFTGYGFDQCLAPTQAKMDAWLASSPFLSVGIYISGNSRACRSQPNLTPAWVSTQLARGWRLLPITLGPQASCQPRFPRYGDDPTINPDPTNWWSKAKAQGTLEAGRAVAAAKDLGIVPGSTLFYDLEGFDLSNTNCRESALRFVHAWDIRLHELGYKAGFYSSASSGIKMVDDARVNHPGVFTLPDTIWIARWDGQATTTTESRYLRSDGWTGGSRLKQYQGGHDETWGGVTINIDRNWLEVGGGSRARKETHCGGIPVDFTSYIALSPGMKRTQVTTLKCLLSEQGITGMQVSNPYFGRGLSAGINTWLTREGFQPATSWRAGHWKGLLPRGGSGWEKRGSSGASVWRLQRALIARGIPVPLTGVFDQATDAAVRTYQSSRDLKANGVVTPSTWTLLYRGR</sequence>
<dbReference type="EMBL" id="BMNI01000011">
    <property type="protein sequence ID" value="GGO93166.1"/>
    <property type="molecule type" value="Genomic_DNA"/>
</dbReference>
<dbReference type="Gene3D" id="1.10.101.10">
    <property type="entry name" value="PGBD-like superfamily/PGBD"/>
    <property type="match status" value="1"/>
</dbReference>